<evidence type="ECO:0000313" key="2">
    <source>
        <dbReference type="EMBL" id="GBM31655.1"/>
    </source>
</evidence>
<evidence type="ECO:0000256" key="1">
    <source>
        <dbReference type="SAM" id="MobiDB-lite"/>
    </source>
</evidence>
<name>A0A4Y2EUS1_ARAVE</name>
<reference evidence="2 3" key="1">
    <citation type="journal article" date="2019" name="Sci. Rep.">
        <title>Orb-weaving spider Araneus ventricosus genome elucidates the spidroin gene catalogue.</title>
        <authorList>
            <person name="Kono N."/>
            <person name="Nakamura H."/>
            <person name="Ohtoshi R."/>
            <person name="Moran D.A.P."/>
            <person name="Shinohara A."/>
            <person name="Yoshida Y."/>
            <person name="Fujiwara M."/>
            <person name="Mori M."/>
            <person name="Tomita M."/>
            <person name="Arakawa K."/>
        </authorList>
    </citation>
    <scope>NUCLEOTIDE SEQUENCE [LARGE SCALE GENOMIC DNA]</scope>
</reference>
<evidence type="ECO:0000313" key="3">
    <source>
        <dbReference type="Proteomes" id="UP000499080"/>
    </source>
</evidence>
<organism evidence="2 3">
    <name type="scientific">Araneus ventricosus</name>
    <name type="common">Orbweaver spider</name>
    <name type="synonym">Epeira ventricosa</name>
    <dbReference type="NCBI Taxonomy" id="182803"/>
    <lineage>
        <taxon>Eukaryota</taxon>
        <taxon>Metazoa</taxon>
        <taxon>Ecdysozoa</taxon>
        <taxon>Arthropoda</taxon>
        <taxon>Chelicerata</taxon>
        <taxon>Arachnida</taxon>
        <taxon>Araneae</taxon>
        <taxon>Araneomorphae</taxon>
        <taxon>Entelegynae</taxon>
        <taxon>Araneoidea</taxon>
        <taxon>Araneidae</taxon>
        <taxon>Araneus</taxon>
    </lineage>
</organism>
<dbReference type="Proteomes" id="UP000499080">
    <property type="component" value="Unassembled WGS sequence"/>
</dbReference>
<keyword evidence="3" id="KW-1185">Reference proteome</keyword>
<accession>A0A4Y2EUS1</accession>
<dbReference type="AlphaFoldDB" id="A0A4Y2EUS1"/>
<proteinExistence type="predicted"/>
<dbReference type="EMBL" id="BGPR01000690">
    <property type="protein sequence ID" value="GBM31655.1"/>
    <property type="molecule type" value="Genomic_DNA"/>
</dbReference>
<protein>
    <submittedName>
        <fullName evidence="2">Uncharacterized protein</fullName>
    </submittedName>
</protein>
<gene>
    <name evidence="2" type="ORF">AVEN_101278_1</name>
</gene>
<feature type="region of interest" description="Disordered" evidence="1">
    <location>
        <begin position="28"/>
        <end position="86"/>
    </location>
</feature>
<feature type="compositionally biased region" description="Low complexity" evidence="1">
    <location>
        <begin position="56"/>
        <end position="67"/>
    </location>
</feature>
<comment type="caution">
    <text evidence="2">The sequence shown here is derived from an EMBL/GenBank/DDBJ whole genome shotgun (WGS) entry which is preliminary data.</text>
</comment>
<sequence>MTAQRSSLSWNCVERQNDFTRGRAQKVNKQTFEHGLGPPRALRQQNSRAQRKDLFSPRPSSLLLVPPFDRKKNGLHEPTLTAVNDH</sequence>